<comment type="caution">
    <text evidence="2">The sequence shown here is derived from an EMBL/GenBank/DDBJ whole genome shotgun (WGS) entry which is preliminary data.</text>
</comment>
<dbReference type="AlphaFoldDB" id="A0A6H9UP07"/>
<dbReference type="Proteomes" id="UP000442707">
    <property type="component" value="Unassembled WGS sequence"/>
</dbReference>
<keyword evidence="1" id="KW-0472">Membrane</keyword>
<keyword evidence="3" id="KW-1185">Reference proteome</keyword>
<organism evidence="2 3">
    <name type="scientific">Streptomyces luteolifulvus</name>
    <dbReference type="NCBI Taxonomy" id="2615112"/>
    <lineage>
        <taxon>Bacteria</taxon>
        <taxon>Bacillati</taxon>
        <taxon>Actinomycetota</taxon>
        <taxon>Actinomycetes</taxon>
        <taxon>Kitasatosporales</taxon>
        <taxon>Streptomycetaceae</taxon>
        <taxon>Streptomyces</taxon>
    </lineage>
</organism>
<evidence type="ECO:0000313" key="2">
    <source>
        <dbReference type="EMBL" id="KAB1139461.1"/>
    </source>
</evidence>
<reference evidence="2 3" key="1">
    <citation type="submission" date="2019-09" db="EMBL/GenBank/DDBJ databases">
        <title>Screening of Novel Bioactive Compounds from Soil-Associated.</title>
        <authorList>
            <person name="Zhao S."/>
        </authorList>
    </citation>
    <scope>NUCLEOTIDE SEQUENCE [LARGE SCALE GENOMIC DNA]</scope>
    <source>
        <strain evidence="2 3">HIT-DPA4</strain>
    </source>
</reference>
<protein>
    <submittedName>
        <fullName evidence="2">Uncharacterized protein</fullName>
    </submittedName>
</protein>
<keyword evidence="1" id="KW-0812">Transmembrane</keyword>
<sequence>MAGTATIAAGKTSLSTPSSVVVGVIGTVGAGLAAYVGRTFLRLQDTTAAHLRSYFDQPQETFRYLMAERLVDRLPEDQRTQIHRHVLRLARLTPSAWI</sequence>
<feature type="transmembrane region" description="Helical" evidence="1">
    <location>
        <begin position="20"/>
        <end position="37"/>
    </location>
</feature>
<name>A0A6H9UP07_9ACTN</name>
<proteinExistence type="predicted"/>
<evidence type="ECO:0000256" key="1">
    <source>
        <dbReference type="SAM" id="Phobius"/>
    </source>
</evidence>
<evidence type="ECO:0000313" key="3">
    <source>
        <dbReference type="Proteomes" id="UP000442707"/>
    </source>
</evidence>
<gene>
    <name evidence="2" type="ORF">F7R91_39955</name>
</gene>
<dbReference type="EMBL" id="VZRB01000061">
    <property type="protein sequence ID" value="KAB1139461.1"/>
    <property type="molecule type" value="Genomic_DNA"/>
</dbReference>
<accession>A0A6H9UP07</accession>
<keyword evidence="1" id="KW-1133">Transmembrane helix</keyword>